<feature type="compositionally biased region" description="Low complexity" evidence="1">
    <location>
        <begin position="1177"/>
        <end position="1186"/>
    </location>
</feature>
<feature type="compositionally biased region" description="Low complexity" evidence="1">
    <location>
        <begin position="758"/>
        <end position="820"/>
    </location>
</feature>
<feature type="compositionally biased region" description="Low complexity" evidence="1">
    <location>
        <begin position="688"/>
        <end position="727"/>
    </location>
</feature>
<feature type="compositionally biased region" description="Low complexity" evidence="1">
    <location>
        <begin position="1277"/>
        <end position="1296"/>
    </location>
</feature>
<dbReference type="PANTHER" id="PTHR34418">
    <property type="entry name" value="NUCLEAR PORE COMPLEX PROTEIN NUP214 ISOFORM X1"/>
    <property type="match status" value="1"/>
</dbReference>
<feature type="non-terminal residue" evidence="2">
    <location>
        <position position="1"/>
    </location>
</feature>
<organism evidence="2">
    <name type="scientific">Auxenochlorella protothecoides</name>
    <name type="common">Green microalga</name>
    <name type="synonym">Chlorella protothecoides</name>
    <dbReference type="NCBI Taxonomy" id="3075"/>
    <lineage>
        <taxon>Eukaryota</taxon>
        <taxon>Viridiplantae</taxon>
        <taxon>Chlorophyta</taxon>
        <taxon>core chlorophytes</taxon>
        <taxon>Trebouxiophyceae</taxon>
        <taxon>Chlorellales</taxon>
        <taxon>Chlorellaceae</taxon>
        <taxon>Auxenochlorella</taxon>
    </lineage>
</organism>
<dbReference type="InterPro" id="IPR044694">
    <property type="entry name" value="NUP214"/>
</dbReference>
<gene>
    <name evidence="2" type="ORF">g.74728</name>
</gene>
<feature type="compositionally biased region" description="Pro residues" evidence="1">
    <location>
        <begin position="1151"/>
        <end position="1165"/>
    </location>
</feature>
<proteinExistence type="predicted"/>
<feature type="compositionally biased region" description="Pro residues" evidence="1">
    <location>
        <begin position="821"/>
        <end position="833"/>
    </location>
</feature>
<feature type="region of interest" description="Disordered" evidence="1">
    <location>
        <begin position="1372"/>
        <end position="1410"/>
    </location>
</feature>
<accession>A0A1D1ZU08</accession>
<reference evidence="2" key="1">
    <citation type="submission" date="2015-08" db="EMBL/GenBank/DDBJ databases">
        <authorList>
            <person name="Babu N.S."/>
            <person name="Beckwith C.J."/>
            <person name="Beseler K.G."/>
            <person name="Brison A."/>
            <person name="Carone J.V."/>
            <person name="Caskin T.P."/>
            <person name="Diamond M."/>
            <person name="Durham M.E."/>
            <person name="Foxe J.M."/>
            <person name="Go M."/>
            <person name="Henderson B.A."/>
            <person name="Jones I.B."/>
            <person name="McGettigan J.A."/>
            <person name="Micheletti S.J."/>
            <person name="Nasrallah M.E."/>
            <person name="Ortiz D."/>
            <person name="Piller C.R."/>
            <person name="Privatt S.R."/>
            <person name="Schneider S.L."/>
            <person name="Sharp S."/>
            <person name="Smith T.C."/>
            <person name="Stanton J.D."/>
            <person name="Ullery H.E."/>
            <person name="Wilson R.J."/>
            <person name="Serrano M.G."/>
            <person name="Buck G."/>
            <person name="Lee V."/>
            <person name="Wang Y."/>
            <person name="Carvalho R."/>
            <person name="Voegtly L."/>
            <person name="Shi R."/>
            <person name="Duckworth R."/>
            <person name="Johnson A."/>
            <person name="Loviza R."/>
            <person name="Walstead R."/>
            <person name="Shah Z."/>
            <person name="Kiflezghi M."/>
            <person name="Wade K."/>
            <person name="Ball S.L."/>
            <person name="Bradley K.W."/>
            <person name="Asai D.J."/>
            <person name="Bowman C.A."/>
            <person name="Russell D.A."/>
            <person name="Pope W.H."/>
            <person name="Jacobs-Sera D."/>
            <person name="Hendrix R.W."/>
            <person name="Hatfull G.F."/>
        </authorList>
    </citation>
    <scope>NUCLEOTIDE SEQUENCE</scope>
</reference>
<feature type="region of interest" description="Disordered" evidence="1">
    <location>
        <begin position="1318"/>
        <end position="1353"/>
    </location>
</feature>
<evidence type="ECO:0000313" key="2">
    <source>
        <dbReference type="EMBL" id="JAT70331.1"/>
    </source>
</evidence>
<feature type="compositionally biased region" description="Low complexity" evidence="1">
    <location>
        <begin position="484"/>
        <end position="498"/>
    </location>
</feature>
<feature type="compositionally biased region" description="Polar residues" evidence="1">
    <location>
        <begin position="1388"/>
        <end position="1400"/>
    </location>
</feature>
<protein>
    <submittedName>
        <fullName evidence="2">Uncharacterized protein</fullName>
    </submittedName>
</protein>
<feature type="region of interest" description="Disordered" evidence="1">
    <location>
        <begin position="1116"/>
        <end position="1239"/>
    </location>
</feature>
<dbReference type="PANTHER" id="PTHR34418:SF3">
    <property type="entry name" value="NUCLEAR PORE COMPLEX PROTEIN NUP214"/>
    <property type="match status" value="1"/>
</dbReference>
<feature type="compositionally biased region" description="Low complexity" evidence="1">
    <location>
        <begin position="1318"/>
        <end position="1331"/>
    </location>
</feature>
<feature type="region of interest" description="Disordered" evidence="1">
    <location>
        <begin position="467"/>
        <end position="837"/>
    </location>
</feature>
<feature type="compositionally biased region" description="Low complexity" evidence="1">
    <location>
        <begin position="740"/>
        <end position="750"/>
    </location>
</feature>
<dbReference type="GO" id="GO:0006405">
    <property type="term" value="P:RNA export from nucleus"/>
    <property type="evidence" value="ECO:0007669"/>
    <property type="project" value="InterPro"/>
</dbReference>
<feature type="region of interest" description="Disordered" evidence="1">
    <location>
        <begin position="1254"/>
        <end position="1300"/>
    </location>
</feature>
<sequence length="1934" mass="193884">WTCPPNGIDLDYASSTYPQLIHLGRDPHRTLLGRCPRIMAGSGSVTVVDDIQEAESSEETGLFYKYIGSIDSGAALLGNGTGLQVAGTSGVLVCRQENGIAVVRASDATAAVLQARDDGLDSAAFPSPAALLQHSPSASLHLSSSCALLAVAEHRTVSVYSTAALLDGTPGPPPCRIDFPEEVELFAFRPGTPLGYACLLRQGSMWQGMVGAKPERLACNLPGPATCLAWSPTGRFLALGAADTLTLVETGTWTMLRTLRLSSIEVQTEATAIELESLAWLQPNRILVESRLLQVSEAQPVAPLGLLRWEGELPDANSAQFSEFFALNVLPDRTAGGLRLAEVPGWGATIYSHAAAADDHIKVLLLEDSGDPVAADITDDRLAIRLPNAPDDGDNFVTGLGVDLTAGVQVEVSHPTDPEAGDLGPQPLLWVATSDGMLRAYTFGSTEGRPSVVLSVAQPLERLALPATSGGTRELGQDSGLGLGVPPSAAAAAAVPLGDESDDDDLEEEEEEDSEAAAGSEKEGSGPGEDDQDSGASNSEREGSFELVSEPGEDRPKLGGAPQAAPPAPVPAPGVPAAGSSASSGGGQAGTRPSEPLPSTSSGSGGSRPAAAGNGAGGHPPPGFVAGAPGKGTDAPPPSPPLFAFAGGPGVAGAPSPGIFGSMPSTPSIFGKVPQTPSIFGQPAATQPAGSPFPFAAPAAEPVSSLRPVAGQATTPAAAPAPAVAGPNPQPPLPSASQVKAAAALRAKALGVPEPRQGAGAATSTAGGKQGGATFAPVARSSSGAPPAPPALSGSKAGAVRSDAAQGSQPQAPAPAQRGPAVPPDAAPRPPPRLGAENPAAARIEADFLDSLHETRRLEVEVHAAVKKAVDEMERGPTARVTAGVEAARRGLEAARAALSSQAAQAEQLADAVKDCMRKTAAMPRFLPADGAGADEAPAWPLDPVLAAAKCQLQAQLLAARVKLAELGAALTELEDRQRSVRAGEAMFDPVKPQQVLDIFNAQMEIIVRRSEELEGLKRDAQVLGILDMDSPRGDDDGTHGVAELMSGLHIPGTPPSTRASPWKLVGDASPSLASLSISPVPARGALAGSQRKGLVPASPASDVYQRILRLASGPASGGLRVTDVGQGIAGGTDSKGRAAPGAPPSLQAPVPLPSPPRLSPPAGTPSPRFDFSGRKPGAAPAPGGAALFGSRSPGGLAGDLKLSAMPSQAPAQKQAAPQPAGQGPSLKPPAAGKAAQLPAAATTRIPFAPAPTTSRLVSASQTTPALAMQAKPAPNSKPASTVPAKPATAPKPVAKGQPPLPSMVQVAGAKELLAKVTGTKPAGPPGSTAGPPGGVPASKPAAGLSREPSVGVGTADATLGAASLMGLSLGSGAGPSNKTEAPGAPSPAQTLPSTVTDENQAGGLGKAGSSTTSLFGAATSAAASKPAAASSTFGAFGAAALATAPQSATATSSFGAFGAAMPAAASKPDAATSSFGAFGSAPASSTAASLPFTSMGAGAFGGSSSSQTAMSFGGFGAAAALGASEPATSGSAAVAGTAAASSAASTLPFGAFGASTFAPAPSTGAAPAFGAFGTPAAPGFASSFGAFGAASSTASTSASPAPAFGAFGAPAAGAAAPSQPFGAAAASTARSSPAMAFGAFGGGQPATASPFGAFRGGGPGAAAPASPAPAFGGSAGLGQQTSAAFGQSAGLGGSTFGQGSGAWTGAAPAFGWCSRHGVSVEQEWLLHMLLRACAIHRLVSYASNLCSLCHPQLPASHAPSFPSSAPLIRFWSPCLTRIWSPSVACHPWLRPARIWSGSREGNGLWSAHGRLWCLLGSRQLPCCLWVRRFWRRRSWQCSRCIRSWRLWRRCCEQLSRCIRVWRLWRRRTPPPRTLRSVAVGPAKVILTDCVTLHWSPALPDALYLWSLCCCVTLATLNRWSPHRSPHGLNVIRE</sequence>
<feature type="compositionally biased region" description="Polar residues" evidence="1">
    <location>
        <begin position="1254"/>
        <end position="1265"/>
    </location>
</feature>
<dbReference type="SUPFAM" id="SSF117289">
    <property type="entry name" value="Nucleoporin domain"/>
    <property type="match status" value="1"/>
</dbReference>
<feature type="compositionally biased region" description="Low complexity" evidence="1">
    <location>
        <begin position="642"/>
        <end position="658"/>
    </location>
</feature>
<dbReference type="Gene3D" id="2.130.10.10">
    <property type="entry name" value="YVTN repeat-like/Quinoprotein amine dehydrogenase"/>
    <property type="match status" value="1"/>
</dbReference>
<dbReference type="EMBL" id="GDKF01008291">
    <property type="protein sequence ID" value="JAT70331.1"/>
    <property type="molecule type" value="Transcribed_RNA"/>
</dbReference>
<dbReference type="GO" id="GO:0017056">
    <property type="term" value="F:structural constituent of nuclear pore"/>
    <property type="evidence" value="ECO:0007669"/>
    <property type="project" value="InterPro"/>
</dbReference>
<feature type="compositionally biased region" description="Low complexity" evidence="1">
    <location>
        <begin position="1207"/>
        <end position="1239"/>
    </location>
</feature>
<feature type="compositionally biased region" description="Low complexity" evidence="1">
    <location>
        <begin position="593"/>
        <end position="613"/>
    </location>
</feature>
<feature type="compositionally biased region" description="Acidic residues" evidence="1">
    <location>
        <begin position="499"/>
        <end position="515"/>
    </location>
</feature>
<feature type="compositionally biased region" description="Pro residues" evidence="1">
    <location>
        <begin position="564"/>
        <end position="574"/>
    </location>
</feature>
<evidence type="ECO:0000256" key="1">
    <source>
        <dbReference type="SAM" id="MobiDB-lite"/>
    </source>
</evidence>
<name>A0A1D1ZU08_AUXPR</name>
<dbReference type="InterPro" id="IPR015943">
    <property type="entry name" value="WD40/YVTN_repeat-like_dom_sf"/>
</dbReference>